<evidence type="ECO:0000256" key="1">
    <source>
        <dbReference type="SAM" id="MobiDB-lite"/>
    </source>
</evidence>
<proteinExistence type="predicted"/>
<organism evidence="2">
    <name type="scientific">Sesamum latifolium</name>
    <dbReference type="NCBI Taxonomy" id="2727402"/>
    <lineage>
        <taxon>Eukaryota</taxon>
        <taxon>Viridiplantae</taxon>
        <taxon>Streptophyta</taxon>
        <taxon>Embryophyta</taxon>
        <taxon>Tracheophyta</taxon>
        <taxon>Spermatophyta</taxon>
        <taxon>Magnoliopsida</taxon>
        <taxon>eudicotyledons</taxon>
        <taxon>Gunneridae</taxon>
        <taxon>Pentapetalae</taxon>
        <taxon>asterids</taxon>
        <taxon>lamiids</taxon>
        <taxon>Lamiales</taxon>
        <taxon>Pedaliaceae</taxon>
        <taxon>Sesamum</taxon>
    </lineage>
</organism>
<reference evidence="2" key="2">
    <citation type="journal article" date="2024" name="Plant">
        <title>Genomic evolution and insights into agronomic trait innovations of Sesamum species.</title>
        <authorList>
            <person name="Miao H."/>
            <person name="Wang L."/>
            <person name="Qu L."/>
            <person name="Liu H."/>
            <person name="Sun Y."/>
            <person name="Le M."/>
            <person name="Wang Q."/>
            <person name="Wei S."/>
            <person name="Zheng Y."/>
            <person name="Lin W."/>
            <person name="Duan Y."/>
            <person name="Cao H."/>
            <person name="Xiong S."/>
            <person name="Wang X."/>
            <person name="Wei L."/>
            <person name="Li C."/>
            <person name="Ma Q."/>
            <person name="Ju M."/>
            <person name="Zhao R."/>
            <person name="Li G."/>
            <person name="Mu C."/>
            <person name="Tian Q."/>
            <person name="Mei H."/>
            <person name="Zhang T."/>
            <person name="Gao T."/>
            <person name="Zhang H."/>
        </authorList>
    </citation>
    <scope>NUCLEOTIDE SEQUENCE</scope>
    <source>
        <strain evidence="2">KEN1</strain>
    </source>
</reference>
<comment type="caution">
    <text evidence="2">The sequence shown here is derived from an EMBL/GenBank/DDBJ whole genome shotgun (WGS) entry which is preliminary data.</text>
</comment>
<reference evidence="2" key="1">
    <citation type="submission" date="2020-06" db="EMBL/GenBank/DDBJ databases">
        <authorList>
            <person name="Li T."/>
            <person name="Hu X."/>
            <person name="Zhang T."/>
            <person name="Song X."/>
            <person name="Zhang H."/>
            <person name="Dai N."/>
            <person name="Sheng W."/>
            <person name="Hou X."/>
            <person name="Wei L."/>
        </authorList>
    </citation>
    <scope>NUCLEOTIDE SEQUENCE</scope>
    <source>
        <strain evidence="2">KEN1</strain>
        <tissue evidence="2">Leaf</tissue>
    </source>
</reference>
<feature type="compositionally biased region" description="Polar residues" evidence="1">
    <location>
        <begin position="71"/>
        <end position="83"/>
    </location>
</feature>
<name>A0AAW2TAN7_9LAMI</name>
<sequence length="111" mass="12259">MLASSLLWNDLMEPIRKASPSVMPRELKEHDSKHALRVHGFRPIAAYSSTACMRRSPNSSETATIEPWEVQTPNDASQPSTSVVKRGEISFRPMTDTSKANTKELISSSSA</sequence>
<evidence type="ECO:0000313" key="2">
    <source>
        <dbReference type="EMBL" id="KAL0401332.1"/>
    </source>
</evidence>
<accession>A0AAW2TAN7</accession>
<gene>
    <name evidence="2" type="ORF">Slati_4163100</name>
</gene>
<feature type="compositionally biased region" description="Polar residues" evidence="1">
    <location>
        <begin position="52"/>
        <end position="63"/>
    </location>
</feature>
<dbReference type="AlphaFoldDB" id="A0AAW2TAN7"/>
<feature type="compositionally biased region" description="Polar residues" evidence="1">
    <location>
        <begin position="95"/>
        <end position="111"/>
    </location>
</feature>
<feature type="region of interest" description="Disordered" evidence="1">
    <location>
        <begin position="52"/>
        <end position="111"/>
    </location>
</feature>
<dbReference type="EMBL" id="JACGWN010000015">
    <property type="protein sequence ID" value="KAL0401332.1"/>
    <property type="molecule type" value="Genomic_DNA"/>
</dbReference>
<protein>
    <submittedName>
        <fullName evidence="2">Uncharacterized protein</fullName>
    </submittedName>
</protein>